<proteinExistence type="predicted"/>
<sequence length="225" mass="25921">MANHLERIFKSDRLVYRAMEKNEADRAFIFEHTTNVPEVFGLTTDVLFRPQTREPSDKWTDDMIDGCKLAVLICLPAVESTEGEQDQKPKPQEPNNQVSNNPEKKRNEPTPIGYIILSSNERPEDSAAGYKTGCLGVAIAKPWQGKGYGQESGRWALDWAFRWCAMHIVTFDCYSFNTVALNMYRKVGFHEEGRLRHRIWWNGAYHDTISFSILEDEWRALSTKS</sequence>
<dbReference type="PROSITE" id="PS51186">
    <property type="entry name" value="GNAT"/>
    <property type="match status" value="1"/>
</dbReference>
<dbReference type="OrthoDB" id="64477at2759"/>
<dbReference type="PANTHER" id="PTHR43415:SF3">
    <property type="entry name" value="GNAT-FAMILY ACETYLTRANSFERASE"/>
    <property type="match status" value="1"/>
</dbReference>
<feature type="region of interest" description="Disordered" evidence="1">
    <location>
        <begin position="81"/>
        <end position="110"/>
    </location>
</feature>
<evidence type="ECO:0000256" key="1">
    <source>
        <dbReference type="SAM" id="MobiDB-lite"/>
    </source>
</evidence>
<dbReference type="GO" id="GO:0016747">
    <property type="term" value="F:acyltransferase activity, transferring groups other than amino-acyl groups"/>
    <property type="evidence" value="ECO:0007669"/>
    <property type="project" value="InterPro"/>
</dbReference>
<dbReference type="PANTHER" id="PTHR43415">
    <property type="entry name" value="SPERMIDINE N(1)-ACETYLTRANSFERASE"/>
    <property type="match status" value="1"/>
</dbReference>
<dbReference type="AlphaFoldDB" id="A0A6A6UAD2"/>
<evidence type="ECO:0000313" key="3">
    <source>
        <dbReference type="EMBL" id="KAF2668088.1"/>
    </source>
</evidence>
<evidence type="ECO:0000259" key="2">
    <source>
        <dbReference type="PROSITE" id="PS51186"/>
    </source>
</evidence>
<organism evidence="3 4">
    <name type="scientific">Microthyrium microscopicum</name>
    <dbReference type="NCBI Taxonomy" id="703497"/>
    <lineage>
        <taxon>Eukaryota</taxon>
        <taxon>Fungi</taxon>
        <taxon>Dikarya</taxon>
        <taxon>Ascomycota</taxon>
        <taxon>Pezizomycotina</taxon>
        <taxon>Dothideomycetes</taxon>
        <taxon>Dothideomycetes incertae sedis</taxon>
        <taxon>Microthyriales</taxon>
        <taxon>Microthyriaceae</taxon>
        <taxon>Microthyrium</taxon>
    </lineage>
</organism>
<dbReference type="CDD" id="cd04301">
    <property type="entry name" value="NAT_SF"/>
    <property type="match status" value="1"/>
</dbReference>
<keyword evidence="4" id="KW-1185">Reference proteome</keyword>
<keyword evidence="3" id="KW-0808">Transferase</keyword>
<dbReference type="Proteomes" id="UP000799302">
    <property type="component" value="Unassembled WGS sequence"/>
</dbReference>
<dbReference type="Pfam" id="PF00583">
    <property type="entry name" value="Acetyltransf_1"/>
    <property type="match status" value="1"/>
</dbReference>
<dbReference type="InterPro" id="IPR000182">
    <property type="entry name" value="GNAT_dom"/>
</dbReference>
<accession>A0A6A6UAD2</accession>
<protein>
    <submittedName>
        <fullName evidence="3">Acyl-CoA N-acyltransferase</fullName>
    </submittedName>
</protein>
<dbReference type="SUPFAM" id="SSF55729">
    <property type="entry name" value="Acyl-CoA N-acyltransferases (Nat)"/>
    <property type="match status" value="1"/>
</dbReference>
<feature type="domain" description="N-acetyltransferase" evidence="2">
    <location>
        <begin position="71"/>
        <end position="212"/>
    </location>
</feature>
<dbReference type="InterPro" id="IPR016181">
    <property type="entry name" value="Acyl_CoA_acyltransferase"/>
</dbReference>
<keyword evidence="3" id="KW-0012">Acyltransferase</keyword>
<name>A0A6A6UAD2_9PEZI</name>
<evidence type="ECO:0000313" key="4">
    <source>
        <dbReference type="Proteomes" id="UP000799302"/>
    </source>
</evidence>
<reference evidence="3" key="1">
    <citation type="journal article" date="2020" name="Stud. Mycol.">
        <title>101 Dothideomycetes genomes: a test case for predicting lifestyles and emergence of pathogens.</title>
        <authorList>
            <person name="Haridas S."/>
            <person name="Albert R."/>
            <person name="Binder M."/>
            <person name="Bloem J."/>
            <person name="Labutti K."/>
            <person name="Salamov A."/>
            <person name="Andreopoulos B."/>
            <person name="Baker S."/>
            <person name="Barry K."/>
            <person name="Bills G."/>
            <person name="Bluhm B."/>
            <person name="Cannon C."/>
            <person name="Castanera R."/>
            <person name="Culley D."/>
            <person name="Daum C."/>
            <person name="Ezra D."/>
            <person name="Gonzalez J."/>
            <person name="Henrissat B."/>
            <person name="Kuo A."/>
            <person name="Liang C."/>
            <person name="Lipzen A."/>
            <person name="Lutzoni F."/>
            <person name="Magnuson J."/>
            <person name="Mondo S."/>
            <person name="Nolan M."/>
            <person name="Ohm R."/>
            <person name="Pangilinan J."/>
            <person name="Park H.-J."/>
            <person name="Ramirez L."/>
            <person name="Alfaro M."/>
            <person name="Sun H."/>
            <person name="Tritt A."/>
            <person name="Yoshinaga Y."/>
            <person name="Zwiers L.-H."/>
            <person name="Turgeon B."/>
            <person name="Goodwin S."/>
            <person name="Spatafora J."/>
            <person name="Crous P."/>
            <person name="Grigoriev I."/>
        </authorList>
    </citation>
    <scope>NUCLEOTIDE SEQUENCE</scope>
    <source>
        <strain evidence="3">CBS 115976</strain>
    </source>
</reference>
<dbReference type="EMBL" id="MU004237">
    <property type="protein sequence ID" value="KAF2668088.1"/>
    <property type="molecule type" value="Genomic_DNA"/>
</dbReference>
<gene>
    <name evidence="3" type="ORF">BT63DRAFT_308900</name>
</gene>
<dbReference type="Gene3D" id="3.40.630.30">
    <property type="match status" value="1"/>
</dbReference>